<evidence type="ECO:0000313" key="2">
    <source>
        <dbReference type="Proteomes" id="UP000095477"/>
    </source>
</evidence>
<proteinExistence type="predicted"/>
<dbReference type="Proteomes" id="UP000095477">
    <property type="component" value="Chromosome I"/>
</dbReference>
<dbReference type="AlphaFoldDB" id="A0A143WUE4"/>
<gene>
    <name evidence="1" type="ORF">TPER_HE00460</name>
</gene>
<accession>A0A143WUE4</accession>
<protein>
    <submittedName>
        <fullName evidence="1">Uncharacterized protein</fullName>
    </submittedName>
</protein>
<organism evidence="1 2">
    <name type="scientific">Candidatus Hoaglandella endobia</name>
    <dbReference type="NCBI Taxonomy" id="1778263"/>
    <lineage>
        <taxon>Bacteria</taxon>
        <taxon>Pseudomonadati</taxon>
        <taxon>Pseudomonadota</taxon>
        <taxon>Gammaproteobacteria</taxon>
        <taxon>Enterobacterales</taxon>
        <taxon>Enterobacteriaceae</taxon>
        <taxon>Candidatus Hoaglandella</taxon>
    </lineage>
</organism>
<sequence>MKTTARHEQFEKKEFNQVLAKLILLILIKTHLQSSFIFLIKIKIIYFITTMEVMERNKGCSNKYNFYRLKTTSFFYYLY</sequence>
<evidence type="ECO:0000313" key="1">
    <source>
        <dbReference type="EMBL" id="CUX97370.1"/>
    </source>
</evidence>
<reference evidence="2" key="1">
    <citation type="submission" date="2016-01" db="EMBL/GenBank/DDBJ databases">
        <authorList>
            <person name="Husnik F."/>
        </authorList>
    </citation>
    <scope>NUCLEOTIDE SEQUENCE [LARGE SCALE GENOMIC DNA]</scope>
</reference>
<dbReference type="KEGG" id="hed:TPER_HE00460"/>
<name>A0A143WUE4_9ENTR</name>
<dbReference type="EMBL" id="LN999835">
    <property type="protein sequence ID" value="CUX97370.1"/>
    <property type="molecule type" value="Genomic_DNA"/>
</dbReference>
<keyword evidence="2" id="KW-1185">Reference proteome</keyword>
<dbReference type="STRING" id="1778263.TPER_HE00460"/>